<keyword evidence="5" id="KW-0732">Signal</keyword>
<dbReference type="Ensembl" id="ENSRFET00010024053.1">
    <property type="protein sequence ID" value="ENSRFEP00010022105.1"/>
    <property type="gene ID" value="ENSRFEG00010014815.1"/>
</dbReference>
<evidence type="ECO:0000256" key="3">
    <source>
        <dbReference type="ARBA" id="ARBA00043265"/>
    </source>
</evidence>
<dbReference type="InParanoid" id="A0A671F9C3"/>
<feature type="domain" description="Ig-like" evidence="6">
    <location>
        <begin position="29"/>
        <end position="162"/>
    </location>
</feature>
<sequence>MDTLCSTLLLLTVPSCECSGQDLRDGGTPVLVQNYLHLSRAFSTGALSQVTLQESGPGLVRPTQTLTLTCSFLGFSLSTSGMGVGWVHQPPGKALEWLPNIWWDDDKYYSTSLKSRLSTSKDTSRNQVVLTMTSMDPADTVTYFCARRLHGGREGSQGSELTTGEPLRRSQPDPGDHLSDRSISWVLCTGPKGCEKKQSQRVGFSQVCACVTFPGVLLTREVTHPKPRIRVGDGPLSCRVSCGVSGPAPLSCDAACQASGPAPHRTQDVARPKRNTHGAIGRGVIPL</sequence>
<reference evidence="7" key="5">
    <citation type="submission" date="2025-09" db="UniProtKB">
        <authorList>
            <consortium name="Ensembl"/>
        </authorList>
    </citation>
    <scope>IDENTIFICATION</scope>
</reference>
<keyword evidence="2" id="KW-1064">Adaptive immunity</keyword>
<dbReference type="PANTHER" id="PTHR23266">
    <property type="entry name" value="IMMUNOGLOBULIN HEAVY CHAIN"/>
    <property type="match status" value="1"/>
</dbReference>
<evidence type="ECO:0000256" key="5">
    <source>
        <dbReference type="SAM" id="SignalP"/>
    </source>
</evidence>
<feature type="region of interest" description="Disordered" evidence="4">
    <location>
        <begin position="151"/>
        <end position="178"/>
    </location>
</feature>
<evidence type="ECO:0000313" key="8">
    <source>
        <dbReference type="Proteomes" id="UP000472240"/>
    </source>
</evidence>
<dbReference type="FunFam" id="2.60.40.10:FF:001791">
    <property type="entry name" value="Ig gamma-2B chain C region"/>
    <property type="match status" value="1"/>
</dbReference>
<dbReference type="SUPFAM" id="SSF48726">
    <property type="entry name" value="Immunoglobulin"/>
    <property type="match status" value="1"/>
</dbReference>
<dbReference type="InterPro" id="IPR007110">
    <property type="entry name" value="Ig-like_dom"/>
</dbReference>
<evidence type="ECO:0000256" key="2">
    <source>
        <dbReference type="ARBA" id="ARBA00023130"/>
    </source>
</evidence>
<keyword evidence="3" id="KW-1280">Immunoglobulin</keyword>
<proteinExistence type="predicted"/>
<feature type="compositionally biased region" description="Basic and acidic residues" evidence="4">
    <location>
        <begin position="166"/>
        <end position="178"/>
    </location>
</feature>
<dbReference type="InterPro" id="IPR013106">
    <property type="entry name" value="Ig_V-set"/>
</dbReference>
<reference evidence="8" key="3">
    <citation type="submission" date="2018-12" db="EMBL/GenBank/DDBJ databases">
        <title>G10K-VGP greater horseshoe bat female genome, primary haplotype.</title>
        <authorList>
            <person name="Teeling E."/>
            <person name="Myers G."/>
            <person name="Vernes S."/>
            <person name="Pippel M."/>
            <person name="Winkler S."/>
            <person name="Fedrigo O."/>
            <person name="Rhie A."/>
            <person name="Koren S."/>
            <person name="Phillippy A."/>
            <person name="Lewin H."/>
            <person name="Damas J."/>
            <person name="Howe K."/>
            <person name="Mountcastle J."/>
            <person name="Jarvis E.D."/>
        </authorList>
    </citation>
    <scope>NUCLEOTIDE SEQUENCE [LARGE SCALE GENOMIC DNA]</scope>
</reference>
<keyword evidence="8" id="KW-1185">Reference proteome</keyword>
<dbReference type="InterPro" id="IPR003599">
    <property type="entry name" value="Ig_sub"/>
</dbReference>
<dbReference type="PROSITE" id="PS50835">
    <property type="entry name" value="IG_LIKE"/>
    <property type="match status" value="1"/>
</dbReference>
<accession>A0A671F9C3</accession>
<dbReference type="InterPro" id="IPR013783">
    <property type="entry name" value="Ig-like_fold"/>
</dbReference>
<evidence type="ECO:0000313" key="7">
    <source>
        <dbReference type="Ensembl" id="ENSRFEP00010022105.1"/>
    </source>
</evidence>
<evidence type="ECO:0000256" key="4">
    <source>
        <dbReference type="SAM" id="MobiDB-lite"/>
    </source>
</evidence>
<evidence type="ECO:0000256" key="1">
    <source>
        <dbReference type="ARBA" id="ARBA00022859"/>
    </source>
</evidence>
<protein>
    <recommendedName>
        <fullName evidence="6">Ig-like domain-containing protein</fullName>
    </recommendedName>
</protein>
<dbReference type="GO" id="GO:0019814">
    <property type="term" value="C:immunoglobulin complex"/>
    <property type="evidence" value="ECO:0007669"/>
    <property type="project" value="UniProtKB-KW"/>
</dbReference>
<dbReference type="GO" id="GO:0002250">
    <property type="term" value="P:adaptive immune response"/>
    <property type="evidence" value="ECO:0007669"/>
    <property type="project" value="UniProtKB-KW"/>
</dbReference>
<dbReference type="SMART" id="SM00409">
    <property type="entry name" value="IG"/>
    <property type="match status" value="1"/>
</dbReference>
<evidence type="ECO:0000259" key="6">
    <source>
        <dbReference type="PROSITE" id="PS50835"/>
    </source>
</evidence>
<dbReference type="GO" id="GO:0005576">
    <property type="term" value="C:extracellular region"/>
    <property type="evidence" value="ECO:0007669"/>
    <property type="project" value="UniProtKB-ARBA"/>
</dbReference>
<dbReference type="GeneTree" id="ENSGT01030000234536"/>
<dbReference type="Pfam" id="PF07686">
    <property type="entry name" value="V-set"/>
    <property type="match status" value="1"/>
</dbReference>
<dbReference type="Gene3D" id="2.60.40.10">
    <property type="entry name" value="Immunoglobulins"/>
    <property type="match status" value="1"/>
</dbReference>
<reference evidence="7 8" key="1">
    <citation type="journal article" date="2015" name="Annu Rev Anim Biosci">
        <title>The Genome 10K Project: a way forward.</title>
        <authorList>
            <person name="Koepfli K.P."/>
            <person name="Paten B."/>
            <person name="O'Brien S.J."/>
            <person name="Koepfli K.P."/>
            <person name="Paten B."/>
            <person name="Antunes A."/>
            <person name="Belov K."/>
            <person name="Bustamante C."/>
            <person name="Castoe T.A."/>
            <person name="Clawson H."/>
            <person name="Crawford A.J."/>
            <person name="Diekhans M."/>
            <person name="Distel D."/>
            <person name="Durbin R."/>
            <person name="Earl D."/>
            <person name="Fujita M.K."/>
            <person name="Gamble T."/>
            <person name="Georges A."/>
            <person name="Gemmell N."/>
            <person name="Gilbert M.T."/>
            <person name="Graves J.M."/>
            <person name="Green R.E."/>
            <person name="Hickey G."/>
            <person name="Jarvis E.D."/>
            <person name="Johnson W."/>
            <person name="Komissarov A."/>
            <person name="Korf I."/>
            <person name="Kuhn R."/>
            <person name="Larkin D.M."/>
            <person name="Lewin H."/>
            <person name="Lopez J.V."/>
            <person name="Ma J."/>
            <person name="Marques-Bonet T."/>
            <person name="Miller W."/>
            <person name="Murphy R."/>
            <person name="Pevzner P."/>
            <person name="Shapiro B."/>
            <person name="Steiner C."/>
            <person name="Tamazian G."/>
            <person name="Venkatesh B."/>
            <person name="Wang J."/>
            <person name="Wayne R."/>
            <person name="Wiley E."/>
            <person name="Yang H."/>
            <person name="Zhang G."/>
            <person name="Haussler D."/>
            <person name="Ryder O."/>
            <person name="O'Brien S.J."/>
        </authorList>
    </citation>
    <scope>NUCLEOTIDE SEQUENCE</scope>
</reference>
<feature type="chain" id="PRO_5025653677" description="Ig-like domain-containing protein" evidence="5">
    <location>
        <begin position="19"/>
        <end position="287"/>
    </location>
</feature>
<name>A0A671F9C3_RHIFE</name>
<reference evidence="7" key="4">
    <citation type="submission" date="2025-08" db="UniProtKB">
        <authorList>
            <consortium name="Ensembl"/>
        </authorList>
    </citation>
    <scope>IDENTIFICATION</scope>
</reference>
<dbReference type="InterPro" id="IPR050199">
    <property type="entry name" value="IgHV"/>
</dbReference>
<dbReference type="SMART" id="SM00406">
    <property type="entry name" value="IGv"/>
    <property type="match status" value="1"/>
</dbReference>
<dbReference type="InterPro" id="IPR036179">
    <property type="entry name" value="Ig-like_dom_sf"/>
</dbReference>
<feature type="signal peptide" evidence="5">
    <location>
        <begin position="1"/>
        <end position="18"/>
    </location>
</feature>
<dbReference type="Proteomes" id="UP000472240">
    <property type="component" value="Chromosome 6"/>
</dbReference>
<keyword evidence="1" id="KW-0391">Immunity</keyword>
<reference evidence="7 8" key="2">
    <citation type="journal article" date="2018" name="Annu Rev Anim Biosci">
        <title>Bat Biology, Genomes, and the Bat1K Project: To Generate Chromosome-Level Genomes for All Living Bat Species.</title>
        <authorList>
            <person name="Teeling E.C."/>
            <person name="Vernes S.C."/>
            <person name="Davalos L.M."/>
            <person name="Ray D.A."/>
            <person name="Gilbert M.T.P."/>
            <person name="Myers E."/>
        </authorList>
    </citation>
    <scope>NUCLEOTIDE SEQUENCE</scope>
</reference>
<organism evidence="7 8">
    <name type="scientific">Rhinolophus ferrumequinum</name>
    <name type="common">Greater horseshoe bat</name>
    <dbReference type="NCBI Taxonomy" id="59479"/>
    <lineage>
        <taxon>Eukaryota</taxon>
        <taxon>Metazoa</taxon>
        <taxon>Chordata</taxon>
        <taxon>Craniata</taxon>
        <taxon>Vertebrata</taxon>
        <taxon>Euteleostomi</taxon>
        <taxon>Mammalia</taxon>
        <taxon>Eutheria</taxon>
        <taxon>Laurasiatheria</taxon>
        <taxon>Chiroptera</taxon>
        <taxon>Yinpterochiroptera</taxon>
        <taxon>Rhinolophoidea</taxon>
        <taxon>Rhinolophidae</taxon>
        <taxon>Rhinolophinae</taxon>
        <taxon>Rhinolophus</taxon>
    </lineage>
</organism>
<dbReference type="AlphaFoldDB" id="A0A671F9C3"/>